<dbReference type="KEGG" id="vg:27924319"/>
<dbReference type="GeneID" id="27924319"/>
<proteinExistence type="predicted"/>
<dbReference type="RefSeq" id="YP_009255353.1">
    <property type="nucleotide sequence ID" value="NC_030240.1"/>
</dbReference>
<dbReference type="EMBL" id="KU565883">
    <property type="protein sequence ID" value="ANF29744.1"/>
    <property type="molecule type" value="Genomic_DNA"/>
</dbReference>
<dbReference type="OrthoDB" id="11297at10239"/>
<evidence type="ECO:0000313" key="2">
    <source>
        <dbReference type="Proteomes" id="UP000203996"/>
    </source>
</evidence>
<name>A0A172WZH4_9ABAC</name>
<evidence type="ECO:0000313" key="1">
    <source>
        <dbReference type="EMBL" id="ANF29744.1"/>
    </source>
</evidence>
<keyword evidence="2" id="KW-1185">Reference proteome</keyword>
<dbReference type="Proteomes" id="UP000203996">
    <property type="component" value="Segment"/>
</dbReference>
<reference evidence="1 2" key="1">
    <citation type="journal article" date="2016" name="PLoS ONE">
        <title>Genome Sequencing and Analysis of Catopsilia pomona nucleopolyhedrovirus: A Distinct Species in Group I Alphabaculovirus.</title>
        <authorList>
            <person name="Wang J."/>
            <person name="Zhu Z."/>
            <person name="Zhang L."/>
            <person name="Hou D."/>
            <person name="Wang M."/>
            <person name="Arif B."/>
            <person name="Kou Z."/>
            <person name="Wang H."/>
            <person name="Deng F."/>
            <person name="Hu Z."/>
        </authorList>
    </citation>
    <scope>NUCLEOTIDE SEQUENCE [LARGE SCALE GENOMIC DNA]</scope>
    <source>
        <strain evidence="1">416</strain>
    </source>
</reference>
<dbReference type="InterPro" id="IPR009365">
    <property type="entry name" value="Nucleo_LEF-12"/>
</dbReference>
<gene>
    <name evidence="1" type="primary">lef12</name>
    <name evidence="1" type="ORF">CapoNPV_096</name>
</gene>
<dbReference type="Pfam" id="PF06256">
    <property type="entry name" value="Nucleo_LEF-12"/>
    <property type="match status" value="1"/>
</dbReference>
<sequence>MANDMAQRVRLTQITVNDCEQFDKRLDYVTPIATMMRRTVDAMQKLGHCNERDADSLCLSDDTAAWLCGHKNTCTFVSFRVHIDNFVHPNGALKHFKFEESLAQSQHVGQRYTYMNFALFKNIVAIKLIVYTRTHKSNMYADGLPYFVKIIFAKYNRRRVCVRMRTSPAQPPLDLPSLYEKYIEEIND</sequence>
<organism evidence="1 2">
    <name type="scientific">Catopsilia pomona nucleopolyhedrovirus</name>
    <dbReference type="NCBI Taxonomy" id="1850906"/>
    <lineage>
        <taxon>Viruses</taxon>
        <taxon>Viruses incertae sedis</taxon>
        <taxon>Naldaviricetes</taxon>
        <taxon>Lefavirales</taxon>
        <taxon>Baculoviridae</taxon>
        <taxon>Alphabaculovirus</taxon>
        <taxon>Alphabaculovirus capomonae</taxon>
    </lineage>
</organism>
<protein>
    <submittedName>
        <fullName evidence="1">ORF-96</fullName>
    </submittedName>
</protein>
<accession>A0A172WZH4</accession>